<feature type="compositionally biased region" description="Basic residues" evidence="1">
    <location>
        <begin position="136"/>
        <end position="149"/>
    </location>
</feature>
<dbReference type="InterPro" id="IPR055170">
    <property type="entry name" value="GFO_IDH_MocA-like_dom"/>
</dbReference>
<evidence type="ECO:0000256" key="1">
    <source>
        <dbReference type="SAM" id="MobiDB-lite"/>
    </source>
</evidence>
<evidence type="ECO:0008006" key="8">
    <source>
        <dbReference type="Google" id="ProtNLM"/>
    </source>
</evidence>
<gene>
    <name evidence="5" type="ORF">CGZ91_08115</name>
    <name evidence="4" type="ORF">CGZ92_04520</name>
</gene>
<reference evidence="6 7" key="1">
    <citation type="submission" date="2017-07" db="EMBL/GenBank/DDBJ databases">
        <title>Draft whole genome sequences of clinical Proprionibacteriaceae strains.</title>
        <authorList>
            <person name="Bernier A.-M."/>
            <person name="Bernard K."/>
            <person name="Domingo M.-C."/>
        </authorList>
    </citation>
    <scope>NUCLEOTIDE SEQUENCE [LARGE SCALE GENOMIC DNA]</scope>
    <source>
        <strain evidence="5 6">NML 150081</strain>
        <strain evidence="4 7">NML 160184</strain>
    </source>
</reference>
<dbReference type="Gene3D" id="3.40.50.720">
    <property type="entry name" value="NAD(P)-binding Rossmann-like Domain"/>
    <property type="match status" value="1"/>
</dbReference>
<evidence type="ECO:0000259" key="2">
    <source>
        <dbReference type="Pfam" id="PF01408"/>
    </source>
</evidence>
<feature type="compositionally biased region" description="Basic residues" evidence="1">
    <location>
        <begin position="95"/>
        <end position="111"/>
    </location>
</feature>
<keyword evidence="6" id="KW-1185">Reference proteome</keyword>
<dbReference type="EMBL" id="NMVJ01000006">
    <property type="protein sequence ID" value="OYN91380.1"/>
    <property type="molecule type" value="Genomic_DNA"/>
</dbReference>
<comment type="caution">
    <text evidence="5">The sequence shown here is derived from an EMBL/GenBank/DDBJ whole genome shotgun (WGS) entry which is preliminary data.</text>
</comment>
<dbReference type="InterPro" id="IPR051450">
    <property type="entry name" value="Gfo/Idh/MocA_Oxidoreductases"/>
</dbReference>
<dbReference type="Gene3D" id="3.30.360.10">
    <property type="entry name" value="Dihydrodipicolinate Reductase, domain 2"/>
    <property type="match status" value="1"/>
</dbReference>
<evidence type="ECO:0000313" key="7">
    <source>
        <dbReference type="Proteomes" id="UP000216533"/>
    </source>
</evidence>
<feature type="domain" description="GFO/IDH/MocA-like oxidoreductase" evidence="3">
    <location>
        <begin position="294"/>
        <end position="417"/>
    </location>
</feature>
<dbReference type="InterPro" id="IPR000683">
    <property type="entry name" value="Gfo/Idh/MocA-like_OxRdtase_N"/>
</dbReference>
<evidence type="ECO:0000313" key="5">
    <source>
        <dbReference type="EMBL" id="OYN91380.1"/>
    </source>
</evidence>
<sequence>MAVVGRAVGGQRRQCGCGRRERAVERCRPGVGDALDQHRLRRHCAGCLPPGIGRPSTLLGCLLARLPASPRSRHRHRSGCSATLHRSSGPGGPPQRHRAGRAGRSGGPRRRPLRFHRHLWSACPTLGRTRPCLRQRHRRPRVRTTHRRASGTPHQEGPFVNQDQTPVGVAIVGVGGIALSHIAALRAMTTAELVAVCDLDAARAAEMAHIQRCTGYGTVEELLADDAVEAVILCTPNMTHEQLGRQILVAGKHLLMEKPLALTSEGARAVAQEADDRGLTLAVGHSHRFSDQGQAIASLIDAGEIGEVRFVRIVMNGGWIWPGWQAWMLDPELSGGHSLHNGVHLIDLASWWVGEPVTSVHSVGQHATSEALPIADYLVMELGFASGAAAVCEISRGERPRTASYLELTVVGSTGIISREWDAEGVLAWTDLGLTAWGVDGAAGRTFVRELEAFAAAVRGRAEVVPPLPATIHAVDVAVASEESLRHGTTIRIGASA</sequence>
<dbReference type="Proteomes" id="UP000216300">
    <property type="component" value="Unassembled WGS sequence"/>
</dbReference>
<dbReference type="AlphaFoldDB" id="A0A255EJH7"/>
<name>A0A255EJH7_9ACTN</name>
<dbReference type="Pfam" id="PF22725">
    <property type="entry name" value="GFO_IDH_MocA_C3"/>
    <property type="match status" value="1"/>
</dbReference>
<feature type="region of interest" description="Disordered" evidence="1">
    <location>
        <begin position="68"/>
        <end position="111"/>
    </location>
</feature>
<dbReference type="InterPro" id="IPR036291">
    <property type="entry name" value="NAD(P)-bd_dom_sf"/>
</dbReference>
<evidence type="ECO:0000313" key="6">
    <source>
        <dbReference type="Proteomes" id="UP000216300"/>
    </source>
</evidence>
<dbReference type="EMBL" id="NMVI01000013">
    <property type="protein sequence ID" value="OYN88214.1"/>
    <property type="molecule type" value="Genomic_DNA"/>
</dbReference>
<feature type="domain" description="Gfo/Idh/MocA-like oxidoreductase N-terminal" evidence="2">
    <location>
        <begin position="168"/>
        <end position="285"/>
    </location>
</feature>
<dbReference type="Proteomes" id="UP000216533">
    <property type="component" value="Unassembled WGS sequence"/>
</dbReference>
<evidence type="ECO:0000313" key="4">
    <source>
        <dbReference type="EMBL" id="OYN88214.1"/>
    </source>
</evidence>
<proteinExistence type="predicted"/>
<accession>A0A255E9H2</accession>
<dbReference type="PANTHER" id="PTHR43377">
    <property type="entry name" value="BILIVERDIN REDUCTASE A"/>
    <property type="match status" value="1"/>
</dbReference>
<accession>A0A255EJH7</accession>
<feature type="region of interest" description="Disordered" evidence="1">
    <location>
        <begin position="136"/>
        <end position="162"/>
    </location>
</feature>
<dbReference type="SUPFAM" id="SSF51735">
    <property type="entry name" value="NAD(P)-binding Rossmann-fold domains"/>
    <property type="match status" value="1"/>
</dbReference>
<dbReference type="SUPFAM" id="SSF55347">
    <property type="entry name" value="Glyceraldehyde-3-phosphate dehydrogenase-like, C-terminal domain"/>
    <property type="match status" value="1"/>
</dbReference>
<evidence type="ECO:0000259" key="3">
    <source>
        <dbReference type="Pfam" id="PF22725"/>
    </source>
</evidence>
<protein>
    <recommendedName>
        <fullName evidence="8">Gfo/Idh/MocA family oxidoreductase</fullName>
    </recommendedName>
</protein>
<dbReference type="GO" id="GO:0000166">
    <property type="term" value="F:nucleotide binding"/>
    <property type="evidence" value="ECO:0007669"/>
    <property type="project" value="InterPro"/>
</dbReference>
<dbReference type="PANTHER" id="PTHR43377:SF1">
    <property type="entry name" value="BILIVERDIN REDUCTASE A"/>
    <property type="match status" value="1"/>
</dbReference>
<organism evidence="5 6">
    <name type="scientific">Parenemella sanctibonifatiensis</name>
    <dbReference type="NCBI Taxonomy" id="2016505"/>
    <lineage>
        <taxon>Bacteria</taxon>
        <taxon>Bacillati</taxon>
        <taxon>Actinomycetota</taxon>
        <taxon>Actinomycetes</taxon>
        <taxon>Propionibacteriales</taxon>
        <taxon>Propionibacteriaceae</taxon>
        <taxon>Parenemella</taxon>
    </lineage>
</organism>
<dbReference type="Pfam" id="PF01408">
    <property type="entry name" value="GFO_IDH_MocA"/>
    <property type="match status" value="1"/>
</dbReference>